<dbReference type="GO" id="GO:0030694">
    <property type="term" value="C:bacterial-type flagellum basal body, rod"/>
    <property type="evidence" value="ECO:0007669"/>
    <property type="project" value="InterPro"/>
</dbReference>
<evidence type="ECO:0000313" key="8">
    <source>
        <dbReference type="EMBL" id="PCJ26666.1"/>
    </source>
</evidence>
<keyword evidence="8" id="KW-0966">Cell projection</keyword>
<dbReference type="Pfam" id="PF00460">
    <property type="entry name" value="Flg_bb_rod"/>
    <property type="match status" value="1"/>
</dbReference>
<accession>A0A2A5B6K4</accession>
<reference evidence="9" key="1">
    <citation type="submission" date="2017-08" db="EMBL/GenBank/DDBJ databases">
        <title>A dynamic microbial community with high functional redundancy inhabits the cold, oxic subseafloor aquifer.</title>
        <authorList>
            <person name="Tully B.J."/>
            <person name="Wheat C.G."/>
            <person name="Glazer B.T."/>
            <person name="Huber J.A."/>
        </authorList>
    </citation>
    <scope>NUCLEOTIDE SEQUENCE [LARGE SCALE GENOMIC DNA]</scope>
</reference>
<dbReference type="Proteomes" id="UP000218327">
    <property type="component" value="Unassembled WGS sequence"/>
</dbReference>
<evidence type="ECO:0000259" key="7">
    <source>
        <dbReference type="Pfam" id="PF00460"/>
    </source>
</evidence>
<evidence type="ECO:0000256" key="5">
    <source>
        <dbReference type="ARBA" id="ARBA00024934"/>
    </source>
</evidence>
<name>A0A2A5B6K4_9GAMM</name>
<dbReference type="InterPro" id="IPR001444">
    <property type="entry name" value="Flag_bb_rod_N"/>
</dbReference>
<keyword evidence="4 6" id="KW-0975">Bacterial flagellum</keyword>
<dbReference type="InterPro" id="IPR006300">
    <property type="entry name" value="FlgB"/>
</dbReference>
<proteinExistence type="inferred from homology"/>
<dbReference type="PROSITE" id="PS00588">
    <property type="entry name" value="FLAGELLA_BB_ROD"/>
    <property type="match status" value="1"/>
</dbReference>
<comment type="caution">
    <text evidence="8">The sequence shown here is derived from an EMBL/GenBank/DDBJ whole genome shotgun (WGS) entry which is preliminary data.</text>
</comment>
<evidence type="ECO:0000256" key="6">
    <source>
        <dbReference type="PIRNR" id="PIRNR002889"/>
    </source>
</evidence>
<organism evidence="8 9">
    <name type="scientific">SAR86 cluster bacterium</name>
    <dbReference type="NCBI Taxonomy" id="2030880"/>
    <lineage>
        <taxon>Bacteria</taxon>
        <taxon>Pseudomonadati</taxon>
        <taxon>Pseudomonadota</taxon>
        <taxon>Gammaproteobacteria</taxon>
        <taxon>SAR86 cluster</taxon>
    </lineage>
</organism>
<feature type="domain" description="Flagellar basal body rod protein N-terminal" evidence="7">
    <location>
        <begin position="18"/>
        <end position="38"/>
    </location>
</feature>
<evidence type="ECO:0000256" key="1">
    <source>
        <dbReference type="ARBA" id="ARBA00004117"/>
    </source>
</evidence>
<comment type="function">
    <text evidence="5 6">Structural component of flagellum, the bacterial motility apparatus. Part of the rod structure of flagellar basal body.</text>
</comment>
<evidence type="ECO:0000256" key="2">
    <source>
        <dbReference type="ARBA" id="ARBA00009677"/>
    </source>
</evidence>
<comment type="similarity">
    <text evidence="2 6">Belongs to the flagella basal body rod proteins family.</text>
</comment>
<dbReference type="PIRSF" id="PIRSF002889">
    <property type="entry name" value="Rod_FlgB"/>
    <property type="match status" value="1"/>
</dbReference>
<dbReference type="NCBIfam" id="TIGR01396">
    <property type="entry name" value="FlgB"/>
    <property type="match status" value="1"/>
</dbReference>
<evidence type="ECO:0000313" key="9">
    <source>
        <dbReference type="Proteomes" id="UP000218327"/>
    </source>
</evidence>
<comment type="subcellular location">
    <subcellularLocation>
        <location evidence="1 6">Bacterial flagellum basal body</location>
    </subcellularLocation>
</comment>
<evidence type="ECO:0000256" key="4">
    <source>
        <dbReference type="ARBA" id="ARBA00023143"/>
    </source>
</evidence>
<comment type="subunit">
    <text evidence="6">The basal body constitutes a major portion of the flagellar organelle and consists of a number of rings mounted on a central rod.</text>
</comment>
<keyword evidence="8" id="KW-0282">Flagellum</keyword>
<dbReference type="AlphaFoldDB" id="A0A2A5B6K4"/>
<gene>
    <name evidence="8" type="primary">flgB</name>
    <name evidence="8" type="ORF">COA96_04930</name>
</gene>
<sequence>MSWIDRALGIHPAALVFRSQRSSILAANIANAATPGYKAKDYDFQNALRTYTGGRALSMKTTNENHASSSANKNYGGLLYRVPTKYSSNNNTVEAEVEQAAFSENALRYQTSLQFLNGSISGLRKAITGQ</sequence>
<evidence type="ECO:0000256" key="3">
    <source>
        <dbReference type="ARBA" id="ARBA00014376"/>
    </source>
</evidence>
<protein>
    <recommendedName>
        <fullName evidence="3 6">Flagellar basal body rod protein FlgB</fullName>
    </recommendedName>
</protein>
<dbReference type="InterPro" id="IPR019776">
    <property type="entry name" value="Flagellar_basal_body_rod_CS"/>
</dbReference>
<dbReference type="GO" id="GO:0071973">
    <property type="term" value="P:bacterial-type flagellum-dependent cell motility"/>
    <property type="evidence" value="ECO:0007669"/>
    <property type="project" value="InterPro"/>
</dbReference>
<dbReference type="EMBL" id="NVVJ01000010">
    <property type="protein sequence ID" value="PCJ26666.1"/>
    <property type="molecule type" value="Genomic_DNA"/>
</dbReference>
<keyword evidence="8" id="KW-0969">Cilium</keyword>